<reference evidence="5 6" key="1">
    <citation type="journal article" date="2015" name="Nature">
        <title>rRNA introns, odd ribosomes, and small enigmatic genomes across a large radiation of phyla.</title>
        <authorList>
            <person name="Brown C.T."/>
            <person name="Hug L.A."/>
            <person name="Thomas B.C."/>
            <person name="Sharon I."/>
            <person name="Castelle C.J."/>
            <person name="Singh A."/>
            <person name="Wilkins M.J."/>
            <person name="Williams K.H."/>
            <person name="Banfield J.F."/>
        </authorList>
    </citation>
    <scope>NUCLEOTIDE SEQUENCE [LARGE SCALE GENOMIC DNA]</scope>
</reference>
<dbReference type="Proteomes" id="UP000034192">
    <property type="component" value="Unassembled WGS sequence"/>
</dbReference>
<gene>
    <name evidence="5" type="ORF">UW21_C0013G0008</name>
</gene>
<evidence type="ECO:0000256" key="2">
    <source>
        <dbReference type="ARBA" id="ARBA00022695"/>
    </source>
</evidence>
<dbReference type="Gene3D" id="3.20.20.140">
    <property type="entry name" value="Metal-dependent hydrolases"/>
    <property type="match status" value="1"/>
</dbReference>
<evidence type="ECO:0000313" key="5">
    <source>
        <dbReference type="EMBL" id="KKT33259.1"/>
    </source>
</evidence>
<dbReference type="SUPFAM" id="SSF81301">
    <property type="entry name" value="Nucleotidyltransferase"/>
    <property type="match status" value="1"/>
</dbReference>
<feature type="non-terminal residue" evidence="5">
    <location>
        <position position="1"/>
    </location>
</feature>
<dbReference type="EMBL" id="LCHL01000013">
    <property type="protein sequence ID" value="KKT33259.1"/>
    <property type="molecule type" value="Genomic_DNA"/>
</dbReference>
<dbReference type="Pfam" id="PF14791">
    <property type="entry name" value="DNA_pol_B_thumb"/>
    <property type="match status" value="1"/>
</dbReference>
<evidence type="ECO:0000256" key="3">
    <source>
        <dbReference type="SAM" id="MobiDB-lite"/>
    </source>
</evidence>
<comment type="caution">
    <text evidence="5">The sequence shown here is derived from an EMBL/GenBank/DDBJ whole genome shotgun (WGS) entry which is preliminary data.</text>
</comment>
<dbReference type="Gene3D" id="3.30.210.10">
    <property type="entry name" value="DNA polymerase, thumb domain"/>
    <property type="match status" value="1"/>
</dbReference>
<evidence type="ECO:0000313" key="6">
    <source>
        <dbReference type="Proteomes" id="UP000034192"/>
    </source>
</evidence>
<feature type="domain" description="DNA polymerase beta thumb" evidence="4">
    <location>
        <begin position="1"/>
        <end position="46"/>
    </location>
</feature>
<dbReference type="InterPro" id="IPR043519">
    <property type="entry name" value="NT_sf"/>
</dbReference>
<keyword evidence="2" id="KW-0548">Nucleotidyltransferase</keyword>
<name>A0A0G1JD00_9BACT</name>
<feature type="compositionally biased region" description="Polar residues" evidence="3">
    <location>
        <begin position="172"/>
        <end position="184"/>
    </location>
</feature>
<organism evidence="5 6">
    <name type="scientific">Candidatus Woesebacteria bacterium GW2011_GWB1_44_11b</name>
    <dbReference type="NCBI Taxonomy" id="1618580"/>
    <lineage>
        <taxon>Bacteria</taxon>
        <taxon>Candidatus Woeseibacteriota</taxon>
    </lineage>
</organism>
<dbReference type="InterPro" id="IPR037160">
    <property type="entry name" value="DNA_Pol_thumb_sf"/>
</dbReference>
<dbReference type="InterPro" id="IPR016195">
    <property type="entry name" value="Pol/histidinol_Pase-like"/>
</dbReference>
<dbReference type="SUPFAM" id="SSF89550">
    <property type="entry name" value="PHP domain-like"/>
    <property type="match status" value="1"/>
</dbReference>
<dbReference type="GO" id="GO:0016779">
    <property type="term" value="F:nucleotidyltransferase activity"/>
    <property type="evidence" value="ECO:0007669"/>
    <property type="project" value="UniProtKB-KW"/>
</dbReference>
<evidence type="ECO:0000256" key="1">
    <source>
        <dbReference type="ARBA" id="ARBA00022679"/>
    </source>
</evidence>
<dbReference type="AlphaFoldDB" id="A0A0G1JD00"/>
<proteinExistence type="predicted"/>
<dbReference type="InterPro" id="IPR029398">
    <property type="entry name" value="PolB_thumb"/>
</dbReference>
<evidence type="ECO:0000259" key="4">
    <source>
        <dbReference type="Pfam" id="PF14791"/>
    </source>
</evidence>
<sequence>REYALKRDLSLSEYGIKSKGKLEKFASEETFYKKLGMEWIPPELREDVGEIESAVNRNLPALVELKDIKADLQIHSDFDIETSHDLGVSSMEEIIKEAGSLGYEYIAFTEHNPSQSGHNEKQILEILKRKKEKIEKLNSSIVKKGEANATLRVKKVFNSLERNDKKSFNCPKLSQSENFCSPNSKKNKSERGD</sequence>
<feature type="region of interest" description="Disordered" evidence="3">
    <location>
        <begin position="165"/>
        <end position="193"/>
    </location>
</feature>
<keyword evidence="1" id="KW-0808">Transferase</keyword>
<accession>A0A0G1JD00</accession>
<protein>
    <recommendedName>
        <fullName evidence="4">DNA polymerase beta thumb domain-containing protein</fullName>
    </recommendedName>
</protein>